<dbReference type="PANTHER" id="PTHR21301:SF10">
    <property type="entry name" value="REVERSE TRANSCRIPTASE DOMAIN-CONTAINING PROTEIN"/>
    <property type="match status" value="1"/>
</dbReference>
<accession>A0ABM1BHN9</accession>
<dbReference type="GeneID" id="106466450"/>
<sequence>MCTLEQLPIEANPLGVAALEANEVRNNLSYNEHAALISLKHDNDIIIKQADKGGAIVIQDKSDYINEAYRQLNDINYYKKVDFDPIPEFVEIIEDKLCSLQKNQHISSESLQFLSPKHPIPGRFYMLPKIHKPNNSGRPIIYNCGMPTENLSAYVDHHIKDIPPCLTSYIKDTTDFLNMISDINNNEKLPPNTILCTMDVSSLYTNIPHDEGLKALESSLLKLEKPNTQTIVDLAKLVITLNGFEFNNEFYTQTKGTAIGTKMAPNYANVFMGDLETRL</sequence>
<feature type="domain" description="Reverse transcriptase" evidence="1">
    <location>
        <begin position="108"/>
        <end position="279"/>
    </location>
</feature>
<protein>
    <submittedName>
        <fullName evidence="3">Uncharacterized protein LOC106466450</fullName>
    </submittedName>
</protein>
<proteinExistence type="predicted"/>
<dbReference type="PANTHER" id="PTHR21301">
    <property type="entry name" value="REVERSE TRANSCRIPTASE"/>
    <property type="match status" value="1"/>
</dbReference>
<dbReference type="RefSeq" id="XP_013782192.1">
    <property type="nucleotide sequence ID" value="XM_013926738.1"/>
</dbReference>
<dbReference type="Proteomes" id="UP000694941">
    <property type="component" value="Unplaced"/>
</dbReference>
<evidence type="ECO:0000259" key="1">
    <source>
        <dbReference type="PROSITE" id="PS50878"/>
    </source>
</evidence>
<reference evidence="3" key="1">
    <citation type="submission" date="2025-08" db="UniProtKB">
        <authorList>
            <consortium name="RefSeq"/>
        </authorList>
    </citation>
    <scope>IDENTIFICATION</scope>
    <source>
        <tissue evidence="3">Muscle</tissue>
    </source>
</reference>
<name>A0ABM1BHN9_LIMPO</name>
<dbReference type="InterPro" id="IPR000477">
    <property type="entry name" value="RT_dom"/>
</dbReference>
<evidence type="ECO:0000313" key="2">
    <source>
        <dbReference type="Proteomes" id="UP000694941"/>
    </source>
</evidence>
<dbReference type="Pfam" id="PF00078">
    <property type="entry name" value="RVT_1"/>
    <property type="match status" value="1"/>
</dbReference>
<keyword evidence="2" id="KW-1185">Reference proteome</keyword>
<organism evidence="2 3">
    <name type="scientific">Limulus polyphemus</name>
    <name type="common">Atlantic horseshoe crab</name>
    <dbReference type="NCBI Taxonomy" id="6850"/>
    <lineage>
        <taxon>Eukaryota</taxon>
        <taxon>Metazoa</taxon>
        <taxon>Ecdysozoa</taxon>
        <taxon>Arthropoda</taxon>
        <taxon>Chelicerata</taxon>
        <taxon>Merostomata</taxon>
        <taxon>Xiphosura</taxon>
        <taxon>Limulidae</taxon>
        <taxon>Limulus</taxon>
    </lineage>
</organism>
<gene>
    <name evidence="3" type="primary">LOC106466450</name>
</gene>
<evidence type="ECO:0000313" key="3">
    <source>
        <dbReference type="RefSeq" id="XP_013782192.1"/>
    </source>
</evidence>
<dbReference type="PROSITE" id="PS50878">
    <property type="entry name" value="RT_POL"/>
    <property type="match status" value="1"/>
</dbReference>